<keyword evidence="3" id="KW-0804">Transcription</keyword>
<dbReference type="InterPro" id="IPR037171">
    <property type="entry name" value="NagB/RpiA_transferase-like"/>
</dbReference>
<evidence type="ECO:0000256" key="3">
    <source>
        <dbReference type="ARBA" id="ARBA00023163"/>
    </source>
</evidence>
<evidence type="ECO:0000256" key="1">
    <source>
        <dbReference type="ARBA" id="ARBA00023015"/>
    </source>
</evidence>
<dbReference type="InterPro" id="IPR036388">
    <property type="entry name" value="WH-like_DNA-bd_sf"/>
</dbReference>
<dbReference type="PRINTS" id="PR00037">
    <property type="entry name" value="HTHLACR"/>
</dbReference>
<reference evidence="5 6" key="1">
    <citation type="submission" date="2018-08" db="EMBL/GenBank/DDBJ databases">
        <title>A genome reference for cultivated species of the human gut microbiota.</title>
        <authorList>
            <person name="Zou Y."/>
            <person name="Xue W."/>
            <person name="Luo G."/>
        </authorList>
    </citation>
    <scope>NUCLEOTIDE SEQUENCE [LARGE SCALE GENOMIC DNA]</scope>
    <source>
        <strain evidence="5 6">AF28-15</strain>
    </source>
</reference>
<dbReference type="Pfam" id="PF08220">
    <property type="entry name" value="HTH_DeoR"/>
    <property type="match status" value="1"/>
</dbReference>
<dbReference type="Proteomes" id="UP000283738">
    <property type="component" value="Unassembled WGS sequence"/>
</dbReference>
<gene>
    <name evidence="5" type="ORF">DWY96_04610</name>
</gene>
<dbReference type="PANTHER" id="PTHR30363:SF44">
    <property type="entry name" value="AGA OPERON TRANSCRIPTIONAL REPRESSOR-RELATED"/>
    <property type="match status" value="1"/>
</dbReference>
<dbReference type="Pfam" id="PF00455">
    <property type="entry name" value="DeoRC"/>
    <property type="match status" value="1"/>
</dbReference>
<protein>
    <submittedName>
        <fullName evidence="5">DeoR/GlpR transcriptional regulator</fullName>
    </submittedName>
</protein>
<dbReference type="RefSeq" id="WP_118109126.1">
    <property type="nucleotide sequence ID" value="NZ_DAWDJC010000027.1"/>
</dbReference>
<dbReference type="SUPFAM" id="SSF46785">
    <property type="entry name" value="Winged helix' DNA-binding domain"/>
    <property type="match status" value="1"/>
</dbReference>
<dbReference type="InterPro" id="IPR018356">
    <property type="entry name" value="Tscrpt_reg_HTH_DeoR_CS"/>
</dbReference>
<accession>A0A3R6C2J4</accession>
<comment type="caution">
    <text evidence="5">The sequence shown here is derived from an EMBL/GenBank/DDBJ whole genome shotgun (WGS) entry which is preliminary data.</text>
</comment>
<dbReference type="InterPro" id="IPR001034">
    <property type="entry name" value="DeoR_HTH"/>
</dbReference>
<dbReference type="PANTHER" id="PTHR30363">
    <property type="entry name" value="HTH-TYPE TRANSCRIPTIONAL REGULATOR SRLR-RELATED"/>
    <property type="match status" value="1"/>
</dbReference>
<dbReference type="EMBL" id="QRTF01000007">
    <property type="protein sequence ID" value="RGQ51958.1"/>
    <property type="molecule type" value="Genomic_DNA"/>
</dbReference>
<dbReference type="SUPFAM" id="SSF100950">
    <property type="entry name" value="NagB/RpiA/CoA transferase-like"/>
    <property type="match status" value="1"/>
</dbReference>
<dbReference type="PROSITE" id="PS00894">
    <property type="entry name" value="HTH_DEOR_1"/>
    <property type="match status" value="1"/>
</dbReference>
<keyword evidence="1" id="KW-0805">Transcription regulation</keyword>
<evidence type="ECO:0000313" key="5">
    <source>
        <dbReference type="EMBL" id="RGQ51958.1"/>
    </source>
</evidence>
<dbReference type="SMART" id="SM01134">
    <property type="entry name" value="DeoRC"/>
    <property type="match status" value="1"/>
</dbReference>
<name>A0A3R6C2J4_9FIRM</name>
<dbReference type="InterPro" id="IPR050313">
    <property type="entry name" value="Carb_Metab_HTH_regulators"/>
</dbReference>
<dbReference type="SMART" id="SM00420">
    <property type="entry name" value="HTH_DEOR"/>
    <property type="match status" value="1"/>
</dbReference>
<dbReference type="Gene3D" id="1.10.10.10">
    <property type="entry name" value="Winged helix-like DNA-binding domain superfamily/Winged helix DNA-binding domain"/>
    <property type="match status" value="1"/>
</dbReference>
<organism evidence="5 6">
    <name type="scientific">Roseburia inulinivorans</name>
    <dbReference type="NCBI Taxonomy" id="360807"/>
    <lineage>
        <taxon>Bacteria</taxon>
        <taxon>Bacillati</taxon>
        <taxon>Bacillota</taxon>
        <taxon>Clostridia</taxon>
        <taxon>Lachnospirales</taxon>
        <taxon>Lachnospiraceae</taxon>
        <taxon>Roseburia</taxon>
    </lineage>
</organism>
<dbReference type="AlphaFoldDB" id="A0A3R6C2J4"/>
<proteinExistence type="predicted"/>
<dbReference type="Gene3D" id="3.40.50.1360">
    <property type="match status" value="1"/>
</dbReference>
<dbReference type="PROSITE" id="PS51000">
    <property type="entry name" value="HTH_DEOR_2"/>
    <property type="match status" value="1"/>
</dbReference>
<sequence length="260" mass="29076">MLAVERRKQILEQVHKDKKVIVSELSRQFRVSEETIRRDLEKLAEDGHVIKSYGGAVINEIGSIDLPFNVRWKSNSIGKQKIADLISQEIQDGEHIFLDASTTAVFIAKNIKNKKKLTVITNSIENLLELSDISEWDIISTGGMLKGDSMSFLGVKAADSIEQYNADKVFFSCKGLDIQKGVTEGNDETGCIKQSMIKSAKKVYLTVDSSKFDTVGFYNICPLTGLDVVVTDKKPDERWMQAFEENGIQCIYPKETGEAN</sequence>
<evidence type="ECO:0000313" key="6">
    <source>
        <dbReference type="Proteomes" id="UP000283738"/>
    </source>
</evidence>
<dbReference type="GO" id="GO:0003700">
    <property type="term" value="F:DNA-binding transcription factor activity"/>
    <property type="evidence" value="ECO:0007669"/>
    <property type="project" value="InterPro"/>
</dbReference>
<dbReference type="InterPro" id="IPR014036">
    <property type="entry name" value="DeoR-like_C"/>
</dbReference>
<evidence type="ECO:0000256" key="2">
    <source>
        <dbReference type="ARBA" id="ARBA00023125"/>
    </source>
</evidence>
<evidence type="ECO:0000259" key="4">
    <source>
        <dbReference type="PROSITE" id="PS51000"/>
    </source>
</evidence>
<keyword evidence="2" id="KW-0238">DNA-binding</keyword>
<dbReference type="GO" id="GO:0003677">
    <property type="term" value="F:DNA binding"/>
    <property type="evidence" value="ECO:0007669"/>
    <property type="project" value="UniProtKB-KW"/>
</dbReference>
<dbReference type="InterPro" id="IPR036390">
    <property type="entry name" value="WH_DNA-bd_sf"/>
</dbReference>
<feature type="domain" description="HTH deoR-type" evidence="4">
    <location>
        <begin position="3"/>
        <end position="58"/>
    </location>
</feature>